<evidence type="ECO:0000256" key="1">
    <source>
        <dbReference type="SAM" id="MobiDB-lite"/>
    </source>
</evidence>
<feature type="compositionally biased region" description="Gly residues" evidence="1">
    <location>
        <begin position="1"/>
        <end position="18"/>
    </location>
</feature>
<accession>A0ABS8UYL4</accession>
<feature type="compositionally biased region" description="Basic residues" evidence="1">
    <location>
        <begin position="118"/>
        <end position="130"/>
    </location>
</feature>
<gene>
    <name evidence="2" type="ORF">HAX54_024962</name>
</gene>
<sequence length="178" mass="19252">VGIHGINGEGERVGTGGHGEGKKVKKVGKSSTGLGQPWVGLSQRVNQQLMNFIPMPALDLRSWVVTCEPQFHTKLGLFVDRAITAALEPYKNLNARIDDIETKAVGKCPQVGDGDKGKSHKKKKHKKRKQEKAELREALKQSRTLVTPPPVIEASSPDLLSVIVATDSTTEVCGVTQP</sequence>
<feature type="non-terminal residue" evidence="2">
    <location>
        <position position="1"/>
    </location>
</feature>
<organism evidence="2 3">
    <name type="scientific">Datura stramonium</name>
    <name type="common">Jimsonweed</name>
    <name type="synonym">Common thornapple</name>
    <dbReference type="NCBI Taxonomy" id="4076"/>
    <lineage>
        <taxon>Eukaryota</taxon>
        <taxon>Viridiplantae</taxon>
        <taxon>Streptophyta</taxon>
        <taxon>Embryophyta</taxon>
        <taxon>Tracheophyta</taxon>
        <taxon>Spermatophyta</taxon>
        <taxon>Magnoliopsida</taxon>
        <taxon>eudicotyledons</taxon>
        <taxon>Gunneridae</taxon>
        <taxon>Pentapetalae</taxon>
        <taxon>asterids</taxon>
        <taxon>lamiids</taxon>
        <taxon>Solanales</taxon>
        <taxon>Solanaceae</taxon>
        <taxon>Solanoideae</taxon>
        <taxon>Datureae</taxon>
        <taxon>Datura</taxon>
    </lineage>
</organism>
<feature type="region of interest" description="Disordered" evidence="1">
    <location>
        <begin position="1"/>
        <end position="31"/>
    </location>
</feature>
<feature type="compositionally biased region" description="Basic and acidic residues" evidence="1">
    <location>
        <begin position="131"/>
        <end position="140"/>
    </location>
</feature>
<keyword evidence="3" id="KW-1185">Reference proteome</keyword>
<feature type="region of interest" description="Disordered" evidence="1">
    <location>
        <begin position="106"/>
        <end position="151"/>
    </location>
</feature>
<protein>
    <submittedName>
        <fullName evidence="2">Uncharacterized protein</fullName>
    </submittedName>
</protein>
<evidence type="ECO:0000313" key="3">
    <source>
        <dbReference type="Proteomes" id="UP000823775"/>
    </source>
</evidence>
<proteinExistence type="predicted"/>
<reference evidence="2 3" key="1">
    <citation type="journal article" date="2021" name="BMC Genomics">
        <title>Datura genome reveals duplications of psychoactive alkaloid biosynthetic genes and high mutation rate following tissue culture.</title>
        <authorList>
            <person name="Rajewski A."/>
            <person name="Carter-House D."/>
            <person name="Stajich J."/>
            <person name="Litt A."/>
        </authorList>
    </citation>
    <scope>NUCLEOTIDE SEQUENCE [LARGE SCALE GENOMIC DNA]</scope>
    <source>
        <strain evidence="2">AR-01</strain>
    </source>
</reference>
<name>A0ABS8UYL4_DATST</name>
<evidence type="ECO:0000313" key="2">
    <source>
        <dbReference type="EMBL" id="MCD9639965.1"/>
    </source>
</evidence>
<dbReference type="Proteomes" id="UP000823775">
    <property type="component" value="Unassembled WGS sequence"/>
</dbReference>
<dbReference type="EMBL" id="JACEIK010003029">
    <property type="protein sequence ID" value="MCD9639965.1"/>
    <property type="molecule type" value="Genomic_DNA"/>
</dbReference>
<comment type="caution">
    <text evidence="2">The sequence shown here is derived from an EMBL/GenBank/DDBJ whole genome shotgun (WGS) entry which is preliminary data.</text>
</comment>